<gene>
    <name evidence="2" type="ORF">VP01_1322g3</name>
</gene>
<keyword evidence="3" id="KW-1185">Reference proteome</keyword>
<feature type="compositionally biased region" description="Polar residues" evidence="1">
    <location>
        <begin position="50"/>
        <end position="62"/>
    </location>
</feature>
<organism evidence="2 3">
    <name type="scientific">Puccinia sorghi</name>
    <dbReference type="NCBI Taxonomy" id="27349"/>
    <lineage>
        <taxon>Eukaryota</taxon>
        <taxon>Fungi</taxon>
        <taxon>Dikarya</taxon>
        <taxon>Basidiomycota</taxon>
        <taxon>Pucciniomycotina</taxon>
        <taxon>Pucciniomycetes</taxon>
        <taxon>Pucciniales</taxon>
        <taxon>Pucciniaceae</taxon>
        <taxon>Puccinia</taxon>
    </lineage>
</organism>
<evidence type="ECO:0000313" key="2">
    <source>
        <dbReference type="EMBL" id="KNZ62025.1"/>
    </source>
</evidence>
<reference evidence="2 3" key="1">
    <citation type="submission" date="2015-08" db="EMBL/GenBank/DDBJ databases">
        <title>Next Generation Sequencing and Analysis of the Genome of Puccinia sorghi L Schw, the Causal Agent of Maize Common Rust.</title>
        <authorList>
            <person name="Rochi L."/>
            <person name="Burguener G."/>
            <person name="Darino M."/>
            <person name="Turjanski A."/>
            <person name="Kreff E."/>
            <person name="Dieguez M.J."/>
            <person name="Sacco F."/>
        </authorList>
    </citation>
    <scope>NUCLEOTIDE SEQUENCE [LARGE SCALE GENOMIC DNA]</scope>
    <source>
        <strain evidence="2 3">RO10H11247</strain>
    </source>
</reference>
<accession>A0A0L6VPE0</accession>
<dbReference type="Proteomes" id="UP000037035">
    <property type="component" value="Unassembled WGS sequence"/>
</dbReference>
<dbReference type="VEuPathDB" id="FungiDB:VP01_1322g3"/>
<proteinExistence type="predicted"/>
<name>A0A0L6VPE0_9BASI</name>
<evidence type="ECO:0000313" key="3">
    <source>
        <dbReference type="Proteomes" id="UP000037035"/>
    </source>
</evidence>
<comment type="caution">
    <text evidence="2">The sequence shown here is derived from an EMBL/GenBank/DDBJ whole genome shotgun (WGS) entry which is preliminary data.</text>
</comment>
<feature type="region of interest" description="Disordered" evidence="1">
    <location>
        <begin position="41"/>
        <end position="77"/>
    </location>
</feature>
<sequence length="77" mass="8314">MIITTLKDSYDGILGMPWIAKYEHENQWGIGGTGTQWEWERGGGEGLKSTPGNIQVWGGSSPSEEKDGIWGSGPAYG</sequence>
<evidence type="ECO:0000256" key="1">
    <source>
        <dbReference type="SAM" id="MobiDB-lite"/>
    </source>
</evidence>
<protein>
    <submittedName>
        <fullName evidence="2">Uncharacterized protein</fullName>
    </submittedName>
</protein>
<dbReference type="EMBL" id="LAVV01003588">
    <property type="protein sequence ID" value="KNZ62025.1"/>
    <property type="molecule type" value="Genomic_DNA"/>
</dbReference>
<dbReference type="AlphaFoldDB" id="A0A0L6VPE0"/>